<dbReference type="GO" id="GO:0051259">
    <property type="term" value="P:protein complex oligomerization"/>
    <property type="evidence" value="ECO:0007669"/>
    <property type="project" value="InterPro"/>
</dbReference>
<keyword evidence="4 7" id="KW-0805">Transcription regulation</keyword>
<dbReference type="GO" id="GO:1900079">
    <property type="term" value="P:regulation of arginine biosynthetic process"/>
    <property type="evidence" value="ECO:0007669"/>
    <property type="project" value="UniProtKB-UniRule"/>
</dbReference>
<comment type="subcellular location">
    <subcellularLocation>
        <location evidence="1 7">Cytoplasm</location>
    </subcellularLocation>
</comment>
<keyword evidence="6 7" id="KW-0804">Transcription</keyword>
<dbReference type="SUPFAM" id="SSF46785">
    <property type="entry name" value="Winged helix' DNA-binding domain"/>
    <property type="match status" value="1"/>
</dbReference>
<evidence type="ECO:0000313" key="11">
    <source>
        <dbReference type="EMBL" id="BCK00515.1"/>
    </source>
</evidence>
<dbReference type="Gene3D" id="1.10.10.10">
    <property type="entry name" value="Winged helix-like DNA-binding domain superfamily/Winged helix DNA-binding domain"/>
    <property type="match status" value="1"/>
</dbReference>
<dbReference type="GO" id="GO:0034618">
    <property type="term" value="F:arginine binding"/>
    <property type="evidence" value="ECO:0007669"/>
    <property type="project" value="InterPro"/>
</dbReference>
<feature type="domain" description="Arginine repressor C-terminal" evidence="10">
    <location>
        <begin position="79"/>
        <end position="145"/>
    </location>
</feature>
<protein>
    <recommendedName>
        <fullName evidence="7 8">Arginine repressor</fullName>
    </recommendedName>
</protein>
<dbReference type="AlphaFoldDB" id="A0A7I8DT80"/>
<dbReference type="InterPro" id="IPR036388">
    <property type="entry name" value="WH-like_DNA-bd_sf"/>
</dbReference>
<organism evidence="11 12">
    <name type="scientific">Anaerocolumna chitinilytica</name>
    <dbReference type="NCBI Taxonomy" id="1727145"/>
    <lineage>
        <taxon>Bacteria</taxon>
        <taxon>Bacillati</taxon>
        <taxon>Bacillota</taxon>
        <taxon>Clostridia</taxon>
        <taxon>Lachnospirales</taxon>
        <taxon>Lachnospiraceae</taxon>
        <taxon>Anaerocolumna</taxon>
    </lineage>
</organism>
<dbReference type="InterPro" id="IPR036390">
    <property type="entry name" value="WH_DNA-bd_sf"/>
</dbReference>
<dbReference type="NCBIfam" id="TIGR01529">
    <property type="entry name" value="argR_whole"/>
    <property type="match status" value="1"/>
</dbReference>
<reference evidence="11 12" key="2">
    <citation type="submission" date="2020-08" db="EMBL/GenBank/DDBJ databases">
        <authorList>
            <person name="Ueki A."/>
            <person name="Tonouchi A."/>
        </authorList>
    </citation>
    <scope>NUCLEOTIDE SEQUENCE [LARGE SCALE GENOMIC DNA]</scope>
    <source>
        <strain evidence="11 12">CTTW</strain>
    </source>
</reference>
<dbReference type="GO" id="GO:0003700">
    <property type="term" value="F:DNA-binding transcription factor activity"/>
    <property type="evidence" value="ECO:0007669"/>
    <property type="project" value="UniProtKB-UniRule"/>
</dbReference>
<dbReference type="InterPro" id="IPR036251">
    <property type="entry name" value="Arg_repress_C_sf"/>
</dbReference>
<dbReference type="InterPro" id="IPR020900">
    <property type="entry name" value="Arg_repress_DNA-bd"/>
</dbReference>
<evidence type="ECO:0000256" key="7">
    <source>
        <dbReference type="HAMAP-Rule" id="MF_00173"/>
    </source>
</evidence>
<dbReference type="EMBL" id="AP023368">
    <property type="protein sequence ID" value="BCK00515.1"/>
    <property type="molecule type" value="Genomic_DNA"/>
</dbReference>
<dbReference type="Gene3D" id="3.30.1360.40">
    <property type="match status" value="1"/>
</dbReference>
<evidence type="ECO:0000259" key="10">
    <source>
        <dbReference type="Pfam" id="PF02863"/>
    </source>
</evidence>
<evidence type="ECO:0000256" key="6">
    <source>
        <dbReference type="ARBA" id="ARBA00023163"/>
    </source>
</evidence>
<feature type="domain" description="Arginine repressor DNA-binding" evidence="9">
    <location>
        <begin position="2"/>
        <end position="67"/>
    </location>
</feature>
<sequence length="153" mass="16851">MKVGRQSKIIELINKYDIETQEDLADLLTQAGYNVTQATISRDIRELKLTKIAVDDGKQKYIVLNNAETGMSDKYVRVLREGFLSMDMAQNIIIIKTVSGMAMAVAAALDALHIPGIMGCIAGDDTLMCVIKTNEETIGVMEKLNKLINSKTL</sequence>
<proteinExistence type="inferred from homology"/>
<dbReference type="Pfam" id="PF02863">
    <property type="entry name" value="Arg_repressor_C"/>
    <property type="match status" value="1"/>
</dbReference>
<evidence type="ECO:0000256" key="1">
    <source>
        <dbReference type="ARBA" id="ARBA00004496"/>
    </source>
</evidence>
<dbReference type="PRINTS" id="PR01467">
    <property type="entry name" value="ARGREPRESSOR"/>
</dbReference>
<evidence type="ECO:0000313" key="12">
    <source>
        <dbReference type="Proteomes" id="UP000515703"/>
    </source>
</evidence>
<dbReference type="RefSeq" id="WP_185256178.1">
    <property type="nucleotide sequence ID" value="NZ_AP023368.1"/>
</dbReference>
<dbReference type="PANTHER" id="PTHR34471">
    <property type="entry name" value="ARGININE REPRESSOR"/>
    <property type="match status" value="1"/>
</dbReference>
<name>A0A7I8DT80_9FIRM</name>
<dbReference type="Proteomes" id="UP000515703">
    <property type="component" value="Chromosome"/>
</dbReference>
<dbReference type="Pfam" id="PF01316">
    <property type="entry name" value="Arg_repressor"/>
    <property type="match status" value="1"/>
</dbReference>
<evidence type="ECO:0000256" key="8">
    <source>
        <dbReference type="NCBIfam" id="TIGR01529"/>
    </source>
</evidence>
<keyword evidence="7" id="KW-0028">Amino-acid biosynthesis</keyword>
<keyword evidence="3 7" id="KW-0963">Cytoplasm</keyword>
<comment type="function">
    <text evidence="7">Regulates arginine biosynthesis genes.</text>
</comment>
<dbReference type="UniPathway" id="UPA00068"/>
<evidence type="ECO:0000256" key="5">
    <source>
        <dbReference type="ARBA" id="ARBA00023125"/>
    </source>
</evidence>
<accession>A0A7I8DT80</accession>
<dbReference type="GO" id="GO:0003677">
    <property type="term" value="F:DNA binding"/>
    <property type="evidence" value="ECO:0007669"/>
    <property type="project" value="UniProtKB-KW"/>
</dbReference>
<dbReference type="GO" id="GO:0006526">
    <property type="term" value="P:L-arginine biosynthetic process"/>
    <property type="evidence" value="ECO:0007669"/>
    <property type="project" value="UniProtKB-UniPathway"/>
</dbReference>
<gene>
    <name evidence="7 11" type="primary">argR</name>
    <name evidence="11" type="ORF">bsdcttw_35550</name>
</gene>
<dbReference type="KEGG" id="acht:bsdcttw_35550"/>
<dbReference type="InterPro" id="IPR001669">
    <property type="entry name" value="Arg_repress"/>
</dbReference>
<keyword evidence="5 7" id="KW-0238">DNA-binding</keyword>
<comment type="similarity">
    <text evidence="2 7">Belongs to the ArgR family.</text>
</comment>
<reference evidence="11 12" key="1">
    <citation type="submission" date="2020-08" db="EMBL/GenBank/DDBJ databases">
        <title>Draft genome sequencing of an Anaerocolumna strain isolated from anoxic soil subjected to BSD treatment.</title>
        <authorList>
            <person name="Uek A."/>
            <person name="Tonouchi A."/>
        </authorList>
    </citation>
    <scope>NUCLEOTIDE SEQUENCE [LARGE SCALE GENOMIC DNA]</scope>
    <source>
        <strain evidence="11 12">CTTW</strain>
    </source>
</reference>
<dbReference type="HAMAP" id="MF_00173">
    <property type="entry name" value="Arg_repressor"/>
    <property type="match status" value="1"/>
</dbReference>
<evidence type="ECO:0000256" key="3">
    <source>
        <dbReference type="ARBA" id="ARBA00022490"/>
    </source>
</evidence>
<dbReference type="GO" id="GO:0005737">
    <property type="term" value="C:cytoplasm"/>
    <property type="evidence" value="ECO:0007669"/>
    <property type="project" value="UniProtKB-SubCell"/>
</dbReference>
<keyword evidence="7" id="KW-0678">Repressor</keyword>
<dbReference type="SUPFAM" id="SSF55252">
    <property type="entry name" value="C-terminal domain of arginine repressor"/>
    <property type="match status" value="1"/>
</dbReference>
<keyword evidence="7" id="KW-0055">Arginine biosynthesis</keyword>
<dbReference type="PANTHER" id="PTHR34471:SF1">
    <property type="entry name" value="ARGININE REPRESSOR"/>
    <property type="match status" value="1"/>
</dbReference>
<evidence type="ECO:0000256" key="4">
    <source>
        <dbReference type="ARBA" id="ARBA00023015"/>
    </source>
</evidence>
<comment type="pathway">
    <text evidence="7">Amino-acid biosynthesis; L-arginine biosynthesis [regulation].</text>
</comment>
<evidence type="ECO:0000259" key="9">
    <source>
        <dbReference type="Pfam" id="PF01316"/>
    </source>
</evidence>
<evidence type="ECO:0000256" key="2">
    <source>
        <dbReference type="ARBA" id="ARBA00008316"/>
    </source>
</evidence>
<dbReference type="InterPro" id="IPR020899">
    <property type="entry name" value="Arg_repress_C"/>
</dbReference>
<keyword evidence="12" id="KW-1185">Reference proteome</keyword>